<sequence length="103" mass="11236">MADAADSYYPPSVPWSLFHGDPQLADFFFKRWRWHAKAGHIEVSRRPFWRGGKGTASAALVHNAAPQVFCAVASTPARSSTMCCWASTTCTATTPNTNWATGS</sequence>
<dbReference type="EMBL" id="JAAOCA010000034">
    <property type="protein sequence ID" value="MBD1601380.1"/>
    <property type="molecule type" value="Genomic_DNA"/>
</dbReference>
<comment type="caution">
    <text evidence="1">The sequence shown here is derived from an EMBL/GenBank/DDBJ whole genome shotgun (WGS) entry which is preliminary data.</text>
</comment>
<name>A0ABR7Z7D7_9PSED</name>
<protein>
    <submittedName>
        <fullName evidence="1">Uncharacterized protein</fullName>
    </submittedName>
</protein>
<dbReference type="Proteomes" id="UP000805841">
    <property type="component" value="Unassembled WGS sequence"/>
</dbReference>
<accession>A0ABR7Z7D7</accession>
<gene>
    <name evidence="1" type="ORF">HAQ05_22145</name>
</gene>
<reference evidence="1 2" key="1">
    <citation type="journal article" date="2020" name="Insects">
        <title>Bacteria Belonging to Pseudomonas typographi sp. nov. from the Bark Beetle Ips typographus Have Genomic Potential to Aid in the Host Ecology.</title>
        <authorList>
            <person name="Peral-Aranega E."/>
            <person name="Saati-Santamaria Z."/>
            <person name="Kolarik M."/>
            <person name="Rivas R."/>
            <person name="Garcia-Fraile P."/>
        </authorList>
    </citation>
    <scope>NUCLEOTIDE SEQUENCE [LARGE SCALE GENOMIC DNA]</scope>
    <source>
        <strain evidence="1 2">CA3A</strain>
    </source>
</reference>
<organism evidence="1 2">
    <name type="scientific">Pseudomonas typographi</name>
    <dbReference type="NCBI Taxonomy" id="2715964"/>
    <lineage>
        <taxon>Bacteria</taxon>
        <taxon>Pseudomonadati</taxon>
        <taxon>Pseudomonadota</taxon>
        <taxon>Gammaproteobacteria</taxon>
        <taxon>Pseudomonadales</taxon>
        <taxon>Pseudomonadaceae</taxon>
        <taxon>Pseudomonas</taxon>
    </lineage>
</organism>
<proteinExistence type="predicted"/>
<keyword evidence="2" id="KW-1185">Reference proteome</keyword>
<dbReference type="RefSeq" id="WP_190424605.1">
    <property type="nucleotide sequence ID" value="NZ_JAAOCA010000034.1"/>
</dbReference>
<evidence type="ECO:0000313" key="2">
    <source>
        <dbReference type="Proteomes" id="UP000805841"/>
    </source>
</evidence>
<evidence type="ECO:0000313" key="1">
    <source>
        <dbReference type="EMBL" id="MBD1601380.1"/>
    </source>
</evidence>